<evidence type="ECO:0000313" key="2">
    <source>
        <dbReference type="Proteomes" id="UP000236291"/>
    </source>
</evidence>
<dbReference type="EMBL" id="ASHM01040987">
    <property type="protein sequence ID" value="PNX81960.1"/>
    <property type="molecule type" value="Genomic_DNA"/>
</dbReference>
<name>A0A2K3LTV3_TRIPR</name>
<protein>
    <submittedName>
        <fullName evidence="1">Uncharacterized protein</fullName>
    </submittedName>
</protein>
<proteinExistence type="predicted"/>
<organism evidence="1 2">
    <name type="scientific">Trifolium pratense</name>
    <name type="common">Red clover</name>
    <dbReference type="NCBI Taxonomy" id="57577"/>
    <lineage>
        <taxon>Eukaryota</taxon>
        <taxon>Viridiplantae</taxon>
        <taxon>Streptophyta</taxon>
        <taxon>Embryophyta</taxon>
        <taxon>Tracheophyta</taxon>
        <taxon>Spermatophyta</taxon>
        <taxon>Magnoliopsida</taxon>
        <taxon>eudicotyledons</taxon>
        <taxon>Gunneridae</taxon>
        <taxon>Pentapetalae</taxon>
        <taxon>rosids</taxon>
        <taxon>fabids</taxon>
        <taxon>Fabales</taxon>
        <taxon>Fabaceae</taxon>
        <taxon>Papilionoideae</taxon>
        <taxon>50 kb inversion clade</taxon>
        <taxon>NPAAA clade</taxon>
        <taxon>Hologalegina</taxon>
        <taxon>IRL clade</taxon>
        <taxon>Trifolieae</taxon>
        <taxon>Trifolium</taxon>
    </lineage>
</organism>
<comment type="caution">
    <text evidence="1">The sequence shown here is derived from an EMBL/GenBank/DDBJ whole genome shotgun (WGS) entry which is preliminary data.</text>
</comment>
<sequence>MLMKPPVEAEGGCVPAGTPTLKAKTLDDIYGHQVAAGKRLVSLDEQLMLIIPVNLTLQTP</sequence>
<dbReference type="AlphaFoldDB" id="A0A2K3LTV3"/>
<reference evidence="1 2" key="2">
    <citation type="journal article" date="2017" name="Front. Plant Sci.">
        <title>Gene Classification and Mining of Molecular Markers Useful in Red Clover (Trifolium pratense) Breeding.</title>
        <authorList>
            <person name="Istvanek J."/>
            <person name="Dluhosova J."/>
            <person name="Dluhos P."/>
            <person name="Patkova L."/>
            <person name="Nedelnik J."/>
            <person name="Repkova J."/>
        </authorList>
    </citation>
    <scope>NUCLEOTIDE SEQUENCE [LARGE SCALE GENOMIC DNA]</scope>
    <source>
        <strain evidence="2">cv. Tatra</strain>
        <tissue evidence="1">Young leaves</tissue>
    </source>
</reference>
<dbReference type="Proteomes" id="UP000236291">
    <property type="component" value="Unassembled WGS sequence"/>
</dbReference>
<reference evidence="1 2" key="1">
    <citation type="journal article" date="2014" name="Am. J. Bot.">
        <title>Genome assembly and annotation for red clover (Trifolium pratense; Fabaceae).</title>
        <authorList>
            <person name="Istvanek J."/>
            <person name="Jaros M."/>
            <person name="Krenek A."/>
            <person name="Repkova J."/>
        </authorList>
    </citation>
    <scope>NUCLEOTIDE SEQUENCE [LARGE SCALE GENOMIC DNA]</scope>
    <source>
        <strain evidence="2">cv. Tatra</strain>
        <tissue evidence="1">Young leaves</tissue>
    </source>
</reference>
<accession>A0A2K3LTV3</accession>
<gene>
    <name evidence="1" type="ORF">L195_g037985</name>
</gene>
<evidence type="ECO:0000313" key="1">
    <source>
        <dbReference type="EMBL" id="PNX81960.1"/>
    </source>
</evidence>